<evidence type="ECO:0000313" key="1">
    <source>
        <dbReference type="EMBL" id="SVB60569.1"/>
    </source>
</evidence>
<dbReference type="EMBL" id="UINC01049152">
    <property type="protein sequence ID" value="SVB60569.1"/>
    <property type="molecule type" value="Genomic_DNA"/>
</dbReference>
<reference evidence="1" key="1">
    <citation type="submission" date="2018-05" db="EMBL/GenBank/DDBJ databases">
        <authorList>
            <person name="Lanie J.A."/>
            <person name="Ng W.-L."/>
            <person name="Kazmierczak K.M."/>
            <person name="Andrzejewski T.M."/>
            <person name="Davidsen T.M."/>
            <person name="Wayne K.J."/>
            <person name="Tettelin H."/>
            <person name="Glass J.I."/>
            <person name="Rusch D."/>
            <person name="Podicherti R."/>
            <person name="Tsui H.-C.T."/>
            <person name="Winkler M.E."/>
        </authorList>
    </citation>
    <scope>NUCLEOTIDE SEQUENCE</scope>
</reference>
<protein>
    <submittedName>
        <fullName evidence="1">Uncharacterized protein</fullName>
    </submittedName>
</protein>
<feature type="non-terminal residue" evidence="1">
    <location>
        <position position="1"/>
    </location>
</feature>
<organism evidence="1">
    <name type="scientific">marine metagenome</name>
    <dbReference type="NCBI Taxonomy" id="408172"/>
    <lineage>
        <taxon>unclassified sequences</taxon>
        <taxon>metagenomes</taxon>
        <taxon>ecological metagenomes</taxon>
    </lineage>
</organism>
<proteinExistence type="predicted"/>
<accession>A0A382FD25</accession>
<dbReference type="AlphaFoldDB" id="A0A382FD25"/>
<gene>
    <name evidence="1" type="ORF">METZ01_LOCUS213423</name>
</gene>
<sequence length="34" mass="3773">RNQFVTSTAPSSLSAQTLQNNILVCQQGLQIWLI</sequence>
<name>A0A382FD25_9ZZZZ</name>